<dbReference type="RefSeq" id="WP_235011516.1">
    <property type="nucleotide sequence ID" value="NZ_FNVA01000003.1"/>
</dbReference>
<dbReference type="Proteomes" id="UP000236728">
    <property type="component" value="Unassembled WGS sequence"/>
</dbReference>
<dbReference type="EMBL" id="FNVA01000003">
    <property type="protein sequence ID" value="SEG19897.1"/>
    <property type="molecule type" value="Genomic_DNA"/>
</dbReference>
<reference evidence="1 2" key="1">
    <citation type="submission" date="2016-10" db="EMBL/GenBank/DDBJ databases">
        <authorList>
            <person name="de Groot N.N."/>
        </authorList>
    </citation>
    <scope>NUCLEOTIDE SEQUENCE [LARGE SCALE GENOMIC DNA]</scope>
    <source>
        <strain evidence="1 2">DSM 22489</strain>
    </source>
</reference>
<evidence type="ECO:0000313" key="1">
    <source>
        <dbReference type="EMBL" id="SEG19897.1"/>
    </source>
</evidence>
<dbReference type="AlphaFoldDB" id="A0A1H5Y8B0"/>
<sequence length="315" mass="32388">MSVVTEVMAPVVERVRAYFAPVNRAAMQPTIFDPAQEGGFALSAPPAPWVDLGWIRGFARKSGTKVEPVLAGAPLTAQMQVRTEIGATVGFAFESWGKLQLALSCGTQQMNVLKTASGAAMEGSGGAGVSAVPVGTGSTATVLQLGAAASAFSVGELVAVDVDYAGAMGFVGSGVSGAYVRTALTDVDYVRRVTLNVGRISAINTTTGALTLESALVAGAPASGMKVSGVVGFCDREGSSFFQEWSAVFVAEGQQGARVVWHYPRLQAMSGIAESFDKAAGGFEAVRLAASFRALPVKDPVDGETVVCFRSYVGG</sequence>
<keyword evidence="2" id="KW-1185">Reference proteome</keyword>
<protein>
    <submittedName>
        <fullName evidence="1">Uncharacterized protein</fullName>
    </submittedName>
</protein>
<gene>
    <name evidence="1" type="ORF">SAMN05421819_2159</name>
</gene>
<accession>A0A1H5Y8B0</accession>
<proteinExistence type="predicted"/>
<evidence type="ECO:0000313" key="2">
    <source>
        <dbReference type="Proteomes" id="UP000236728"/>
    </source>
</evidence>
<name>A0A1H5Y8B0_9BACT</name>
<organism evidence="1 2">
    <name type="scientific">Bryocella elongata</name>
    <dbReference type="NCBI Taxonomy" id="863522"/>
    <lineage>
        <taxon>Bacteria</taxon>
        <taxon>Pseudomonadati</taxon>
        <taxon>Acidobacteriota</taxon>
        <taxon>Terriglobia</taxon>
        <taxon>Terriglobales</taxon>
        <taxon>Acidobacteriaceae</taxon>
        <taxon>Bryocella</taxon>
    </lineage>
</organism>